<dbReference type="PANTHER" id="PTHR14499">
    <property type="entry name" value="POTASSIUM CHANNEL TETRAMERIZATION DOMAIN-CONTAINING"/>
    <property type="match status" value="1"/>
</dbReference>
<dbReference type="GO" id="GO:0051260">
    <property type="term" value="P:protein homooligomerization"/>
    <property type="evidence" value="ECO:0007669"/>
    <property type="project" value="InterPro"/>
</dbReference>
<proteinExistence type="predicted"/>
<dbReference type="Pfam" id="PF02214">
    <property type="entry name" value="BTB_2"/>
    <property type="match status" value="1"/>
</dbReference>
<evidence type="ECO:0000313" key="2">
    <source>
        <dbReference type="EnsemblMetazoa" id="XP_038067198.1"/>
    </source>
</evidence>
<evidence type="ECO:0000313" key="3">
    <source>
        <dbReference type="Proteomes" id="UP000887568"/>
    </source>
</evidence>
<organism evidence="2 3">
    <name type="scientific">Patiria miniata</name>
    <name type="common">Bat star</name>
    <name type="synonym">Asterina miniata</name>
    <dbReference type="NCBI Taxonomy" id="46514"/>
    <lineage>
        <taxon>Eukaryota</taxon>
        <taxon>Metazoa</taxon>
        <taxon>Echinodermata</taxon>
        <taxon>Eleutherozoa</taxon>
        <taxon>Asterozoa</taxon>
        <taxon>Asteroidea</taxon>
        <taxon>Valvatacea</taxon>
        <taxon>Valvatida</taxon>
        <taxon>Asterinidae</taxon>
        <taxon>Patiria</taxon>
    </lineage>
</organism>
<dbReference type="RefSeq" id="XP_038067198.1">
    <property type="nucleotide sequence ID" value="XM_038211270.1"/>
</dbReference>
<dbReference type="InterPro" id="IPR000210">
    <property type="entry name" value="BTB/POZ_dom"/>
</dbReference>
<dbReference type="OrthoDB" id="2414723at2759"/>
<dbReference type="Proteomes" id="UP000887568">
    <property type="component" value="Unplaced"/>
</dbReference>
<dbReference type="GeneID" id="119737151"/>
<reference evidence="2" key="1">
    <citation type="submission" date="2022-11" db="UniProtKB">
        <authorList>
            <consortium name="EnsemblMetazoa"/>
        </authorList>
    </citation>
    <scope>IDENTIFICATION</scope>
</reference>
<protein>
    <recommendedName>
        <fullName evidence="1">BTB domain-containing protein</fullName>
    </recommendedName>
</protein>
<dbReference type="EnsemblMetazoa" id="XM_038211270.1">
    <property type="protein sequence ID" value="XP_038067198.1"/>
    <property type="gene ID" value="LOC119737151"/>
</dbReference>
<dbReference type="InterPro" id="IPR011333">
    <property type="entry name" value="SKP1/BTB/POZ_sf"/>
</dbReference>
<sequence>MADCGQSRFIGLNVGGLVYFTTLGTLRSNVDSTLGRMFSGNFQKKCEKDKAGNFLVDADGPLFRYVLGFMRHGGRLDLPKDFKDMDLLESEAEFYQNRQLTEAVKKYRAGAEVARIHFVVGGECFTELRSTLMKNEQFVKSHLGGMVDDASTKVRFEINKDAASFRHLWRFILTGSLDFDISYAQEEIYAAELVQLREDLPFYDVEGLRNAIEAQLSDIYAT</sequence>
<dbReference type="SMART" id="SM00225">
    <property type="entry name" value="BTB"/>
    <property type="match status" value="1"/>
</dbReference>
<dbReference type="InterPro" id="IPR003131">
    <property type="entry name" value="T1-type_BTB"/>
</dbReference>
<dbReference type="AlphaFoldDB" id="A0A914AU45"/>
<evidence type="ECO:0000259" key="1">
    <source>
        <dbReference type="SMART" id="SM00225"/>
    </source>
</evidence>
<dbReference type="PANTHER" id="PTHR14499:SF144">
    <property type="entry name" value="POTASSIUM CHANNEL TETRAMERISATION-TYPE BTB DOMAIN-CONTAINING PROTEIN"/>
    <property type="match status" value="1"/>
</dbReference>
<name>A0A914AU45_PATMI</name>
<accession>A0A914AU45</accession>
<dbReference type="OMA" id="SVECMIN"/>
<dbReference type="SUPFAM" id="SSF54695">
    <property type="entry name" value="POZ domain"/>
    <property type="match status" value="2"/>
</dbReference>
<feature type="domain" description="BTB" evidence="1">
    <location>
        <begin position="8"/>
        <end position="112"/>
    </location>
</feature>
<keyword evidence="3" id="KW-1185">Reference proteome</keyword>
<dbReference type="Gene3D" id="3.30.710.10">
    <property type="entry name" value="Potassium Channel Kv1.1, Chain A"/>
    <property type="match status" value="2"/>
</dbReference>